<dbReference type="EMBL" id="KN819398">
    <property type="protein sequence ID" value="KIJ10699.1"/>
    <property type="molecule type" value="Genomic_DNA"/>
</dbReference>
<proteinExistence type="predicted"/>
<feature type="non-terminal residue" evidence="1">
    <location>
        <position position="146"/>
    </location>
</feature>
<organism evidence="1 2">
    <name type="scientific">Paxillus involutus ATCC 200175</name>
    <dbReference type="NCBI Taxonomy" id="664439"/>
    <lineage>
        <taxon>Eukaryota</taxon>
        <taxon>Fungi</taxon>
        <taxon>Dikarya</taxon>
        <taxon>Basidiomycota</taxon>
        <taxon>Agaricomycotina</taxon>
        <taxon>Agaricomycetes</taxon>
        <taxon>Agaricomycetidae</taxon>
        <taxon>Boletales</taxon>
        <taxon>Paxilineae</taxon>
        <taxon>Paxillaceae</taxon>
        <taxon>Paxillus</taxon>
    </lineage>
</organism>
<evidence type="ECO:0000313" key="1">
    <source>
        <dbReference type="EMBL" id="KIJ10699.1"/>
    </source>
</evidence>
<sequence>MGVTLVSISKLTAAGYAALFHDSVCRIFDPHKVVVDEITLSNGLYGVKRQNAKTFANAAHGIKTLTMEQLHACLSHIVPTTIREMLAKGMVEGVCLDPLHETMGQCEACKYVKATRKPIGKEREPKHCETFGDEVHTDLWGPSPVQ</sequence>
<dbReference type="OrthoDB" id="7691805at2759"/>
<gene>
    <name evidence="1" type="ORF">PAXINDRAFT_85592</name>
</gene>
<evidence type="ECO:0008006" key="3">
    <source>
        <dbReference type="Google" id="ProtNLM"/>
    </source>
</evidence>
<keyword evidence="2" id="KW-1185">Reference proteome</keyword>
<protein>
    <recommendedName>
        <fullName evidence="3">GAG-pre-integrase domain-containing protein</fullName>
    </recommendedName>
</protein>
<reference evidence="1 2" key="1">
    <citation type="submission" date="2014-06" db="EMBL/GenBank/DDBJ databases">
        <authorList>
            <consortium name="DOE Joint Genome Institute"/>
            <person name="Kuo A."/>
            <person name="Kohler A."/>
            <person name="Nagy L.G."/>
            <person name="Floudas D."/>
            <person name="Copeland A."/>
            <person name="Barry K.W."/>
            <person name="Cichocki N."/>
            <person name="Veneault-Fourrey C."/>
            <person name="LaButti K."/>
            <person name="Lindquist E.A."/>
            <person name="Lipzen A."/>
            <person name="Lundell T."/>
            <person name="Morin E."/>
            <person name="Murat C."/>
            <person name="Sun H."/>
            <person name="Tunlid A."/>
            <person name="Henrissat B."/>
            <person name="Grigoriev I.V."/>
            <person name="Hibbett D.S."/>
            <person name="Martin F."/>
            <person name="Nordberg H.P."/>
            <person name="Cantor M.N."/>
            <person name="Hua S.X."/>
        </authorList>
    </citation>
    <scope>NUCLEOTIDE SEQUENCE [LARGE SCALE GENOMIC DNA]</scope>
    <source>
        <strain evidence="1 2">ATCC 200175</strain>
    </source>
</reference>
<dbReference type="Proteomes" id="UP000053647">
    <property type="component" value="Unassembled WGS sequence"/>
</dbReference>
<evidence type="ECO:0000313" key="2">
    <source>
        <dbReference type="Proteomes" id="UP000053647"/>
    </source>
</evidence>
<reference evidence="2" key="2">
    <citation type="submission" date="2015-01" db="EMBL/GenBank/DDBJ databases">
        <title>Evolutionary Origins and Diversification of the Mycorrhizal Mutualists.</title>
        <authorList>
            <consortium name="DOE Joint Genome Institute"/>
            <consortium name="Mycorrhizal Genomics Consortium"/>
            <person name="Kohler A."/>
            <person name="Kuo A."/>
            <person name="Nagy L.G."/>
            <person name="Floudas D."/>
            <person name="Copeland A."/>
            <person name="Barry K.W."/>
            <person name="Cichocki N."/>
            <person name="Veneault-Fourrey C."/>
            <person name="LaButti K."/>
            <person name="Lindquist E.A."/>
            <person name="Lipzen A."/>
            <person name="Lundell T."/>
            <person name="Morin E."/>
            <person name="Murat C."/>
            <person name="Riley R."/>
            <person name="Ohm R."/>
            <person name="Sun H."/>
            <person name="Tunlid A."/>
            <person name="Henrissat B."/>
            <person name="Grigoriev I.V."/>
            <person name="Hibbett D.S."/>
            <person name="Martin F."/>
        </authorList>
    </citation>
    <scope>NUCLEOTIDE SEQUENCE [LARGE SCALE GENOMIC DNA]</scope>
    <source>
        <strain evidence="2">ATCC 200175</strain>
    </source>
</reference>
<dbReference type="HOGENOM" id="CLU_102301_2_0_1"/>
<accession>A0A0C9SRV1</accession>
<name>A0A0C9SRV1_PAXIN</name>
<dbReference type="AlphaFoldDB" id="A0A0C9SRV1"/>